<keyword evidence="4" id="KW-0274">FAD</keyword>
<evidence type="ECO:0000313" key="8">
    <source>
        <dbReference type="Proteomes" id="UP000234951"/>
    </source>
</evidence>
<dbReference type="SUPFAM" id="SSF55424">
    <property type="entry name" value="FAD/NAD-linked reductases, dimerisation (C-terminal) domain"/>
    <property type="match status" value="1"/>
</dbReference>
<comment type="similarity">
    <text evidence="2">Belongs to the class-III pyridine nucleotide-disulfide oxidoreductase family.</text>
</comment>
<dbReference type="SUPFAM" id="SSF51905">
    <property type="entry name" value="FAD/NAD(P)-binding domain"/>
    <property type="match status" value="1"/>
</dbReference>
<evidence type="ECO:0000256" key="3">
    <source>
        <dbReference type="ARBA" id="ARBA00022630"/>
    </source>
</evidence>
<dbReference type="OrthoDB" id="9802028at2"/>
<dbReference type="InterPro" id="IPR036188">
    <property type="entry name" value="FAD/NAD-bd_sf"/>
</dbReference>
<dbReference type="PRINTS" id="PR00411">
    <property type="entry name" value="PNDRDTASEI"/>
</dbReference>
<feature type="domain" description="Rhodanese" evidence="5">
    <location>
        <begin position="465"/>
        <end position="548"/>
    </location>
</feature>
<dbReference type="Pfam" id="PF00581">
    <property type="entry name" value="Rhodanese"/>
    <property type="match status" value="1"/>
</dbReference>
<dbReference type="SUPFAM" id="SSF52821">
    <property type="entry name" value="Rhodanese/Cell cycle control phosphatase"/>
    <property type="match status" value="1"/>
</dbReference>
<dbReference type="PRINTS" id="PR00368">
    <property type="entry name" value="FADPNR"/>
</dbReference>
<protein>
    <submittedName>
        <fullName evidence="6">CoA-disulfide reductase</fullName>
    </submittedName>
</protein>
<organism evidence="6 8">
    <name type="scientific">Bacillus canaveralius</name>
    <dbReference type="NCBI Taxonomy" id="1403243"/>
    <lineage>
        <taxon>Bacteria</taxon>
        <taxon>Bacillati</taxon>
        <taxon>Bacillota</taxon>
        <taxon>Bacilli</taxon>
        <taxon>Bacillales</taxon>
        <taxon>Bacillaceae</taxon>
        <taxon>Bacillus</taxon>
    </lineage>
</organism>
<keyword evidence="9" id="KW-1185">Reference proteome</keyword>
<evidence type="ECO:0000256" key="1">
    <source>
        <dbReference type="ARBA" id="ARBA00001974"/>
    </source>
</evidence>
<dbReference type="CDD" id="cd01524">
    <property type="entry name" value="RHOD_Pyr_redox"/>
    <property type="match status" value="1"/>
</dbReference>
<evidence type="ECO:0000256" key="4">
    <source>
        <dbReference type="ARBA" id="ARBA00022827"/>
    </source>
</evidence>
<keyword evidence="3" id="KW-0285">Flavoprotein</keyword>
<dbReference type="SMART" id="SM00450">
    <property type="entry name" value="RHOD"/>
    <property type="match status" value="1"/>
</dbReference>
<name>A0A2N5GKZ7_9BACI</name>
<dbReference type="Gene3D" id="3.50.50.60">
    <property type="entry name" value="FAD/NAD(P)-binding domain"/>
    <property type="match status" value="2"/>
</dbReference>
<reference evidence="7 9" key="2">
    <citation type="submission" date="2017-12" db="EMBL/GenBank/DDBJ databases">
        <title>Comparative Functional Genomics of Dry Heat Resistant strains isolated from the Viking Spacecraft.</title>
        <authorList>
            <person name="Seuylemezian A."/>
            <person name="Cooper K."/>
            <person name="Vaishampayan P."/>
        </authorList>
    </citation>
    <scope>NUCLEOTIDE SEQUENCE [LARGE SCALE GENOMIC DNA]</scope>
    <source>
        <strain evidence="7 9">ATCC 29669</strain>
    </source>
</reference>
<evidence type="ECO:0000256" key="2">
    <source>
        <dbReference type="ARBA" id="ARBA00009130"/>
    </source>
</evidence>
<dbReference type="InterPro" id="IPR001763">
    <property type="entry name" value="Rhodanese-like_dom"/>
</dbReference>
<dbReference type="Proteomes" id="UP000235114">
    <property type="component" value="Unassembled WGS sequence"/>
</dbReference>
<dbReference type="Pfam" id="PF02852">
    <property type="entry name" value="Pyr_redox_dim"/>
    <property type="match status" value="1"/>
</dbReference>
<comment type="cofactor">
    <cofactor evidence="1">
        <name>FAD</name>
        <dbReference type="ChEBI" id="CHEBI:57692"/>
    </cofactor>
</comment>
<dbReference type="GO" id="GO:0016491">
    <property type="term" value="F:oxidoreductase activity"/>
    <property type="evidence" value="ECO:0007669"/>
    <property type="project" value="InterPro"/>
</dbReference>
<dbReference type="InterPro" id="IPR036873">
    <property type="entry name" value="Rhodanese-like_dom_sf"/>
</dbReference>
<proteinExistence type="inferred from homology"/>
<dbReference type="InterPro" id="IPR004099">
    <property type="entry name" value="Pyr_nucl-diS_OxRdtase_dimer"/>
</dbReference>
<sequence length="549" mass="60109">MGKKILIVGGVAGGATTAARLRRLDENSTIILFERGEHISFANCGLPYYIGETIKEREKLLVQTVDGMSKKFNLDIRNLNEITKINRDNKTVAVKNLVTNETYEESYDVLVLSPGAKPIVPPISGMNEADNVFTLRNIPDTDKIKDYIDHQRPKEAVVVGGGFIGLEMAENLVDRGVHVTLVEMANQVMAPLDYEMAAIVHHHLIEKGVNLILEDGVQSFENQGRTVILSSGKRINTDFIILSIGVRPENTLAVDAGLSIGERGGIVVNEYLQTNDTNIYAIGDAIEVTDYINKIPAMIPLAGPANRQGRTAANNIYGKKEKYHGTLGTSIAKVFDLTVATTGNNEKLLKRSDIDYKVVHLHPASHAGYYPGAFPIALKLIFDQKSGKIYGAQAVGKDGADKRIDIIATAIKGELTVLDLAELELAYAPPFSSAKDPVNMAGYVASNIIEGDIETVQWHEIDQIVHNGGLLIDVREPLEIENGYIKGSINIPLGEIRNRLHELPKNETIYITCQVGLRGYLASRILVSNGYKVKNLDGGWKTYSLVINS</sequence>
<reference evidence="6 8" key="1">
    <citation type="submission" date="2017-11" db="EMBL/GenBank/DDBJ databases">
        <title>Comparitive Functional Genomics of Dry Heat Resistant strains isolated from the Viking Spacecraft.</title>
        <authorList>
            <person name="Seuylemezian A."/>
            <person name="Cooper K."/>
            <person name="Vaishampayan P."/>
        </authorList>
    </citation>
    <scope>NUCLEOTIDE SEQUENCE [LARGE SCALE GENOMIC DNA]</scope>
    <source>
        <strain evidence="6 8">M4.6</strain>
    </source>
</reference>
<evidence type="ECO:0000313" key="9">
    <source>
        <dbReference type="Proteomes" id="UP000235114"/>
    </source>
</evidence>
<evidence type="ECO:0000313" key="7">
    <source>
        <dbReference type="EMBL" id="PLR97901.1"/>
    </source>
</evidence>
<gene>
    <name evidence="6" type="ORF">CU635_13615</name>
    <name evidence="7" type="ORF">CVD25_08725</name>
</gene>
<dbReference type="Proteomes" id="UP000234951">
    <property type="component" value="Unassembled WGS sequence"/>
</dbReference>
<dbReference type="NCBIfam" id="NF010037">
    <property type="entry name" value="PRK13512.1"/>
    <property type="match status" value="1"/>
</dbReference>
<dbReference type="PANTHER" id="PTHR43429">
    <property type="entry name" value="PYRIDINE NUCLEOTIDE-DISULFIDE OXIDOREDUCTASE DOMAIN-CONTAINING"/>
    <property type="match status" value="1"/>
</dbReference>
<dbReference type="InterPro" id="IPR016156">
    <property type="entry name" value="FAD/NAD-linked_Rdtase_dimer_sf"/>
</dbReference>
<comment type="caution">
    <text evidence="6">The sequence shown here is derived from an EMBL/GenBank/DDBJ whole genome shotgun (WGS) entry which is preliminary data.</text>
</comment>
<accession>A0A2N5GKZ7</accession>
<evidence type="ECO:0000259" key="5">
    <source>
        <dbReference type="PROSITE" id="PS50206"/>
    </source>
</evidence>
<dbReference type="EMBL" id="PGVA01000028">
    <property type="protein sequence ID" value="PLR82193.1"/>
    <property type="molecule type" value="Genomic_DNA"/>
</dbReference>
<dbReference type="Gene3D" id="3.40.250.10">
    <property type="entry name" value="Rhodanese-like domain"/>
    <property type="match status" value="1"/>
</dbReference>
<dbReference type="InterPro" id="IPR023753">
    <property type="entry name" value="FAD/NAD-binding_dom"/>
</dbReference>
<dbReference type="PROSITE" id="PS50206">
    <property type="entry name" value="RHODANESE_3"/>
    <property type="match status" value="1"/>
</dbReference>
<dbReference type="EMBL" id="PGVD01000025">
    <property type="protein sequence ID" value="PLR97901.1"/>
    <property type="molecule type" value="Genomic_DNA"/>
</dbReference>
<dbReference type="InterPro" id="IPR050260">
    <property type="entry name" value="FAD-bd_OxRdtase"/>
</dbReference>
<dbReference type="AlphaFoldDB" id="A0A2N5GKZ7"/>
<dbReference type="Pfam" id="PF07992">
    <property type="entry name" value="Pyr_redox_2"/>
    <property type="match status" value="1"/>
</dbReference>
<dbReference type="RefSeq" id="WP_101577909.1">
    <property type="nucleotide sequence ID" value="NZ_PGVA01000028.1"/>
</dbReference>
<evidence type="ECO:0000313" key="6">
    <source>
        <dbReference type="EMBL" id="PLR82193.1"/>
    </source>
</evidence>